<dbReference type="EMBL" id="VZAD01000034">
    <property type="protein sequence ID" value="MQP11045.1"/>
    <property type="molecule type" value="Genomic_DNA"/>
</dbReference>
<dbReference type="SUPFAM" id="SSF53448">
    <property type="entry name" value="Nucleotide-diphospho-sugar transferases"/>
    <property type="match status" value="1"/>
</dbReference>
<gene>
    <name evidence="2" type="ORF">F7D20_03500</name>
</gene>
<keyword evidence="2" id="KW-0808">Transferase</keyword>
<comment type="caution">
    <text evidence="2">The sequence shown here is derived from an EMBL/GenBank/DDBJ whole genome shotgun (WGS) entry which is preliminary data.</text>
</comment>
<dbReference type="PANTHER" id="PTHR43685">
    <property type="entry name" value="GLYCOSYLTRANSFERASE"/>
    <property type="match status" value="1"/>
</dbReference>
<dbReference type="Gene3D" id="3.90.550.10">
    <property type="entry name" value="Spore Coat Polysaccharide Biosynthesis Protein SpsA, Chain A"/>
    <property type="match status" value="1"/>
</dbReference>
<organism evidence="2 3">
    <name type="scientific">Segatella copri</name>
    <dbReference type="NCBI Taxonomy" id="165179"/>
    <lineage>
        <taxon>Bacteria</taxon>
        <taxon>Pseudomonadati</taxon>
        <taxon>Bacteroidota</taxon>
        <taxon>Bacteroidia</taxon>
        <taxon>Bacteroidales</taxon>
        <taxon>Prevotellaceae</taxon>
        <taxon>Segatella</taxon>
    </lineage>
</organism>
<dbReference type="Pfam" id="PF00535">
    <property type="entry name" value="Glycos_transf_2"/>
    <property type="match status" value="1"/>
</dbReference>
<dbReference type="InterPro" id="IPR029044">
    <property type="entry name" value="Nucleotide-diphossugar_trans"/>
</dbReference>
<evidence type="ECO:0000313" key="2">
    <source>
        <dbReference type="EMBL" id="MQP11045.1"/>
    </source>
</evidence>
<keyword evidence="3" id="KW-1185">Reference proteome</keyword>
<accession>A0A6A7W9F8</accession>
<dbReference type="InterPro" id="IPR050834">
    <property type="entry name" value="Glycosyltransf_2"/>
</dbReference>
<dbReference type="InterPro" id="IPR001173">
    <property type="entry name" value="Glyco_trans_2-like"/>
</dbReference>
<feature type="domain" description="Glycosyltransferase 2-like" evidence="1">
    <location>
        <begin position="5"/>
        <end position="162"/>
    </location>
</feature>
<evidence type="ECO:0000313" key="3">
    <source>
        <dbReference type="Proteomes" id="UP000384372"/>
    </source>
</evidence>
<dbReference type="PANTHER" id="PTHR43685:SF2">
    <property type="entry name" value="GLYCOSYLTRANSFERASE 2-LIKE DOMAIN-CONTAINING PROTEIN"/>
    <property type="match status" value="1"/>
</dbReference>
<evidence type="ECO:0000259" key="1">
    <source>
        <dbReference type="Pfam" id="PF00535"/>
    </source>
</evidence>
<dbReference type="OrthoDB" id="635429at2"/>
<dbReference type="AlphaFoldDB" id="A0A6A7W9F8"/>
<sequence>MPKVSIIVPNYNYRKYLPQRLQSIFEQTFTDYEVILLDDCSTDGSRQYLQQFASHPKVSHLILGETNTGNPFVQWEKGIALAQGEYIWIAESDDYCDKTFLQNAVRILDEKPRISFTHCGSILVDQDGKKLERNYDTWPLGKDNGKTYTYTSHQYLKDFMLYHDETYNASMTVFRKSKYHLIDKDFTAMHYCGDWLFWIKMAEKGDVAILHKRLNRFRRHSQSVTVQIDRKEKQLAEKLIIFTYLWDKLILNGFQLTLSKGYVYKEIIRTNMEASRKKQTLANMRKYGVTKKCYYLERIIKTLCQILHIKLRL</sequence>
<dbReference type="Proteomes" id="UP000384372">
    <property type="component" value="Unassembled WGS sequence"/>
</dbReference>
<dbReference type="RefSeq" id="WP_022252484.1">
    <property type="nucleotide sequence ID" value="NZ_JAHOER010000018.1"/>
</dbReference>
<proteinExistence type="predicted"/>
<protein>
    <submittedName>
        <fullName evidence="2">Glycosyltransferase</fullName>
    </submittedName>
</protein>
<name>A0A6A7W9F8_9BACT</name>
<dbReference type="GO" id="GO:0016740">
    <property type="term" value="F:transferase activity"/>
    <property type="evidence" value="ECO:0007669"/>
    <property type="project" value="UniProtKB-KW"/>
</dbReference>
<reference evidence="2 3" key="1">
    <citation type="submission" date="2019-09" db="EMBL/GenBank/DDBJ databases">
        <title>Distinct polysaccharide growth profiles of human intestinal Prevotella copri isolates.</title>
        <authorList>
            <person name="Fehlner-Peach H."/>
            <person name="Magnabosco C."/>
            <person name="Raghavan V."/>
            <person name="Scher J.U."/>
            <person name="Tett A."/>
            <person name="Cox L.M."/>
            <person name="Gottsegen C."/>
            <person name="Watters A."/>
            <person name="Wiltshire- Gordon J.D."/>
            <person name="Segata N."/>
            <person name="Bonneau R."/>
            <person name="Littman D.R."/>
        </authorList>
    </citation>
    <scope>NUCLEOTIDE SEQUENCE [LARGE SCALE GENOMIC DNA]</scope>
    <source>
        <strain evidence="3">iAQ1173</strain>
    </source>
</reference>